<protein>
    <recommendedName>
        <fullName evidence="3">Chromo domain-containing protein</fullName>
    </recommendedName>
</protein>
<proteinExistence type="predicted"/>
<dbReference type="EMBL" id="AVOT02009073">
    <property type="protein sequence ID" value="MBW0487314.1"/>
    <property type="molecule type" value="Genomic_DNA"/>
</dbReference>
<comment type="caution">
    <text evidence="1">The sequence shown here is derived from an EMBL/GenBank/DDBJ whole genome shotgun (WGS) entry which is preliminary data.</text>
</comment>
<evidence type="ECO:0000313" key="2">
    <source>
        <dbReference type="Proteomes" id="UP000765509"/>
    </source>
</evidence>
<gene>
    <name evidence="1" type="ORF">O181_027029</name>
</gene>
<name>A0A9Q3H274_9BASI</name>
<organism evidence="1 2">
    <name type="scientific">Austropuccinia psidii MF-1</name>
    <dbReference type="NCBI Taxonomy" id="1389203"/>
    <lineage>
        <taxon>Eukaryota</taxon>
        <taxon>Fungi</taxon>
        <taxon>Dikarya</taxon>
        <taxon>Basidiomycota</taxon>
        <taxon>Pucciniomycotina</taxon>
        <taxon>Pucciniomycetes</taxon>
        <taxon>Pucciniales</taxon>
        <taxon>Sphaerophragmiaceae</taxon>
        <taxon>Austropuccinia</taxon>
    </lineage>
</organism>
<dbReference type="AlphaFoldDB" id="A0A9Q3H274"/>
<evidence type="ECO:0000313" key="1">
    <source>
        <dbReference type="EMBL" id="MBW0487314.1"/>
    </source>
</evidence>
<dbReference type="Proteomes" id="UP000765509">
    <property type="component" value="Unassembled WGS sequence"/>
</dbReference>
<accession>A0A9Q3H274</accession>
<evidence type="ECO:0008006" key="3">
    <source>
        <dbReference type="Google" id="ProtNLM"/>
    </source>
</evidence>
<dbReference type="OrthoDB" id="3158924at2759"/>
<sequence>MIREVHGPDAVQLEFTGELINKPPNFPVILMHPYTSSDKELFPLIDKPPLDIPPLEEEEEKKIVKVLQEKKTRNKEESKYLVGYKDPDQEDQWIIEKYIKNSDRLSRRFIH</sequence>
<reference evidence="1" key="1">
    <citation type="submission" date="2021-03" db="EMBL/GenBank/DDBJ databases">
        <title>Draft genome sequence of rust myrtle Austropuccinia psidii MF-1, a brazilian biotype.</title>
        <authorList>
            <person name="Quecine M.C."/>
            <person name="Pachon D.M.R."/>
            <person name="Bonatelli M.L."/>
            <person name="Correr F.H."/>
            <person name="Franceschini L.M."/>
            <person name="Leite T.F."/>
            <person name="Margarido G.R.A."/>
            <person name="Almeida C.A."/>
            <person name="Ferrarezi J.A."/>
            <person name="Labate C.A."/>
        </authorList>
    </citation>
    <scope>NUCLEOTIDE SEQUENCE</scope>
    <source>
        <strain evidence="1">MF-1</strain>
    </source>
</reference>
<keyword evidence="2" id="KW-1185">Reference proteome</keyword>